<accession>A0ABM3A9F1</accession>
<gene>
    <name evidence="3" type="primary">LOC107900274</name>
</gene>
<protein>
    <submittedName>
        <fullName evidence="3">Uncharacterized protein</fullName>
    </submittedName>
</protein>
<evidence type="ECO:0000313" key="3">
    <source>
        <dbReference type="RefSeq" id="XP_040951492.1"/>
    </source>
</evidence>
<reference evidence="2" key="1">
    <citation type="journal article" date="2020" name="Nat. Genet.">
        <title>Genomic diversifications of five Gossypium allopolyploid species and their impact on cotton improvement.</title>
        <authorList>
            <person name="Chen Z.J."/>
            <person name="Sreedasyam A."/>
            <person name="Ando A."/>
            <person name="Song Q."/>
            <person name="De Santiago L.M."/>
            <person name="Hulse-Kemp A.M."/>
            <person name="Ding M."/>
            <person name="Ye W."/>
            <person name="Kirkbride R.C."/>
            <person name="Jenkins J."/>
            <person name="Plott C."/>
            <person name="Lovell J."/>
            <person name="Lin Y.M."/>
            <person name="Vaughn R."/>
            <person name="Liu B."/>
            <person name="Simpson S."/>
            <person name="Scheffler B.E."/>
            <person name="Wen L."/>
            <person name="Saski C.A."/>
            <person name="Grover C.E."/>
            <person name="Hu G."/>
            <person name="Conover J.L."/>
            <person name="Carlson J.W."/>
            <person name="Shu S."/>
            <person name="Boston L.B."/>
            <person name="Williams M."/>
            <person name="Peterson D.G."/>
            <person name="McGee K."/>
            <person name="Jones D.C."/>
            <person name="Wendel J.F."/>
            <person name="Stelly D.M."/>
            <person name="Grimwood J."/>
            <person name="Schmutz J."/>
        </authorList>
    </citation>
    <scope>NUCLEOTIDE SEQUENCE [LARGE SCALE GENOMIC DNA]</scope>
    <source>
        <strain evidence="2">cv. TM-1</strain>
    </source>
</reference>
<name>A0ABM3A9F1_GOSHI</name>
<evidence type="ECO:0000313" key="2">
    <source>
        <dbReference type="Proteomes" id="UP000818029"/>
    </source>
</evidence>
<evidence type="ECO:0000256" key="1">
    <source>
        <dbReference type="SAM" id="Coils"/>
    </source>
</evidence>
<keyword evidence="1" id="KW-0175">Coiled coil</keyword>
<organism evidence="2 3">
    <name type="scientific">Gossypium hirsutum</name>
    <name type="common">Upland cotton</name>
    <name type="synonym">Gossypium mexicanum</name>
    <dbReference type="NCBI Taxonomy" id="3635"/>
    <lineage>
        <taxon>Eukaryota</taxon>
        <taxon>Viridiplantae</taxon>
        <taxon>Streptophyta</taxon>
        <taxon>Embryophyta</taxon>
        <taxon>Tracheophyta</taxon>
        <taxon>Spermatophyta</taxon>
        <taxon>Magnoliopsida</taxon>
        <taxon>eudicotyledons</taxon>
        <taxon>Gunneridae</taxon>
        <taxon>Pentapetalae</taxon>
        <taxon>rosids</taxon>
        <taxon>malvids</taxon>
        <taxon>Malvales</taxon>
        <taxon>Malvaceae</taxon>
        <taxon>Malvoideae</taxon>
        <taxon>Gossypium</taxon>
    </lineage>
</organism>
<sequence length="118" mass="14353">MPFVEREERRAYTLEMLKKFYVNWESKFDPLSLPRNNNVDTLKLYEDQLQELKDKLTKKSKILRDWKYPENVEDLNQIKFMEDHLIASLNGLRNRKNQLAMEQQSKERYLEGTENLEI</sequence>
<feature type="coiled-coil region" evidence="1">
    <location>
        <begin position="35"/>
        <end position="62"/>
    </location>
</feature>
<reference evidence="3" key="2">
    <citation type="submission" date="2025-08" db="UniProtKB">
        <authorList>
            <consortium name="RefSeq"/>
        </authorList>
    </citation>
    <scope>IDENTIFICATION</scope>
</reference>
<dbReference type="Proteomes" id="UP000818029">
    <property type="component" value="Chromosome D06"/>
</dbReference>
<keyword evidence="2" id="KW-1185">Reference proteome</keyword>
<dbReference type="GeneID" id="107900274"/>
<dbReference type="RefSeq" id="XP_040951492.1">
    <property type="nucleotide sequence ID" value="XM_041095558.1"/>
</dbReference>
<proteinExistence type="predicted"/>